<organism evidence="2 3">
    <name type="scientific">Fusarium austroafricanum</name>
    <dbReference type="NCBI Taxonomy" id="2364996"/>
    <lineage>
        <taxon>Eukaryota</taxon>
        <taxon>Fungi</taxon>
        <taxon>Dikarya</taxon>
        <taxon>Ascomycota</taxon>
        <taxon>Pezizomycotina</taxon>
        <taxon>Sordariomycetes</taxon>
        <taxon>Hypocreomycetidae</taxon>
        <taxon>Hypocreales</taxon>
        <taxon>Nectriaceae</taxon>
        <taxon>Fusarium</taxon>
        <taxon>Fusarium concolor species complex</taxon>
    </lineage>
</organism>
<evidence type="ECO:0000256" key="1">
    <source>
        <dbReference type="SAM" id="MobiDB-lite"/>
    </source>
</evidence>
<comment type="caution">
    <text evidence="2">The sequence shown here is derived from an EMBL/GenBank/DDBJ whole genome shotgun (WGS) entry which is preliminary data.</text>
</comment>
<name>A0A8H4KG77_9HYPO</name>
<dbReference type="PANTHER" id="PTHR32387:SF0">
    <property type="entry name" value="PROTEIN NO VEIN"/>
    <property type="match status" value="1"/>
</dbReference>
<dbReference type="InterPro" id="IPR036890">
    <property type="entry name" value="HATPase_C_sf"/>
</dbReference>
<dbReference type="SUPFAM" id="SSF55874">
    <property type="entry name" value="ATPase domain of HSP90 chaperone/DNA topoisomerase II/histidine kinase"/>
    <property type="match status" value="1"/>
</dbReference>
<evidence type="ECO:0000313" key="3">
    <source>
        <dbReference type="Proteomes" id="UP000605986"/>
    </source>
</evidence>
<dbReference type="PANTHER" id="PTHR32387">
    <property type="entry name" value="WU:FJ29H11"/>
    <property type="match status" value="1"/>
</dbReference>
<reference evidence="2" key="1">
    <citation type="submission" date="2020-01" db="EMBL/GenBank/DDBJ databases">
        <title>Identification and distribution of gene clusters putatively required for synthesis of sphingolipid metabolism inhibitors in phylogenetically diverse species of the filamentous fungus Fusarium.</title>
        <authorList>
            <person name="Kim H.-S."/>
            <person name="Busman M."/>
            <person name="Brown D.W."/>
            <person name="Divon H."/>
            <person name="Uhlig S."/>
            <person name="Proctor R.H."/>
        </authorList>
    </citation>
    <scope>NUCLEOTIDE SEQUENCE</scope>
    <source>
        <strain evidence="2">NRRL 53441</strain>
    </source>
</reference>
<dbReference type="Gene3D" id="3.30.565.10">
    <property type="entry name" value="Histidine kinase-like ATPase, C-terminal domain"/>
    <property type="match status" value="1"/>
</dbReference>
<evidence type="ECO:0008006" key="4">
    <source>
        <dbReference type="Google" id="ProtNLM"/>
    </source>
</evidence>
<dbReference type="InterPro" id="IPR052957">
    <property type="entry name" value="Auxin_embryo_med"/>
</dbReference>
<gene>
    <name evidence="2" type="ORF">F53441_7607</name>
</gene>
<dbReference type="Proteomes" id="UP000605986">
    <property type="component" value="Unassembled WGS sequence"/>
</dbReference>
<proteinExistence type="predicted"/>
<keyword evidence="3" id="KW-1185">Reference proteome</keyword>
<dbReference type="EMBL" id="JAADJG010000308">
    <property type="protein sequence ID" value="KAF4449063.1"/>
    <property type="molecule type" value="Genomic_DNA"/>
</dbReference>
<evidence type="ECO:0000313" key="2">
    <source>
        <dbReference type="EMBL" id="KAF4449063.1"/>
    </source>
</evidence>
<feature type="region of interest" description="Disordered" evidence="1">
    <location>
        <begin position="1358"/>
        <end position="1406"/>
    </location>
</feature>
<protein>
    <recommendedName>
        <fullName evidence="4">Protein NO VEIN C-terminal domain-containing protein</fullName>
    </recommendedName>
</protein>
<sequence length="1406" mass="159678">MGEPTNIQQAELTRARELIEKIGRKHGYIDKKYWDALPEESRQVFSEAFVGLMGSLEPPIKSLAKSLSSSKANLILELLQNAEDNKFEHAQQPYVSFHLSDAKLVVECNEDGFTEENLHAICDIGKSSKGRNRGFIGEKGIGFKSVFMAAYRVHIQSGAYSFVFEHHPDDTGIGMIRPIWQDPTEELPPRLTRMTLHLHTEGDESHIAMQRESIRQQLLELNGDVLLFMRNLREIRIIVEGETRVSTLFSKVKATQDRTTITKTVEESSKLETSSVEYLLERGQVQDLAKSDNRTYAEEEEEDKAHSTADVILAFPLSSDSMPIIEPQKIFALLPMKHFLIQSDFVINAIREGVVLTAQRNIDLLEGICDTFVQAVTKFCDHPTLQYTWMRYLPDKKNTYGNFWSELVGRIESKIRSLPLIRPDSGGCLRIITELGQPLPQYLDGQDNLLLRDLKPEVRLSRHYTAQDVTVLQEYGLGGFLVDHFISMVEQDLVSSDSWIKLNLSDDYLQANVASILSNILDETNESNRLAIRKLPILPLTDERWVAASDGLKVFFPSIEGVSIPCDLDFNLISPDAAARSESCKLFKNLGVETLDIKRVREAIFSRHQLYRTQRGKKLKYYVNHLEFLFYTHLPEVHPQQQYNDLFVASDSLRQEKPRDVDIYLPCDDPLGPRELLKPIEPQGETDKAGNLPKVDFLHDRYLEVAETPHQKGLNWCDWLVEVIGIRRSLRLATKSSWNPDLSEACYYVAKSRPEKFMTLLYNVWPEESRYFEGDSRLLLKLKNVHVLCQGGHMEPLQYTYLPLPRLISEASGFLGNAKFPFLQLEGFSDNKFDDETWGSLVRHLGIGNKDDIEFFLKILVTRSGDNESDPEFERILTLYNKIYGLYQLQTGAFQPHLRQTIRDHFNEKSLICVPFTPEGVSPWATATECLWEAPSNMTSKHSLKARIQIALSESPTELSGLETLFTKVLEIPNCGWLHILNELRLLSSGETDLDTVHELYSQLDAMLEHLPVGNQKTIKTYFSNHKLIYCEKDGVFWHAKSQCLWSSETDIHGWTILQRCYGDLHDFFVDFLKVKTLDLQLVYDELLYLGSLPKPTVKQVKANIWALNDLLPSSSERPDVSKLLSTNILPVNHPQEGETLCNSETDFVIVDRMHLGSLFKHKVPTLSFNFDEVRRLAPTIAWLGLETRLLSNRVKEYSTIKGSSIVPLNSPKWEIRSKAHALYRIAYHYNSPRIQTGNSLYQTLKNAQVYETDAITSTLKLSVGGVLHEDEQSRCELHIKEDGPLLEVFVLRDKTSQELCHARRLPLCLFGWLVRNPGRSSNVDEKGRRVTASVLAVSPSVVPMILEDEGIAIGDIGDEDNNGLCNSESEVVGSPGEPPAEESRDVPDTKGKADDSIATLNGNSE</sequence>
<dbReference type="NCBIfam" id="NF047352">
    <property type="entry name" value="P_loop_sacsin"/>
    <property type="match status" value="1"/>
</dbReference>
<feature type="compositionally biased region" description="Basic and acidic residues" evidence="1">
    <location>
        <begin position="1382"/>
        <end position="1396"/>
    </location>
</feature>
<accession>A0A8H4KG77</accession>
<dbReference type="OrthoDB" id="1262810at2759"/>